<dbReference type="InterPro" id="IPR038876">
    <property type="entry name" value="ENOX"/>
</dbReference>
<protein>
    <submittedName>
        <fullName evidence="4">Ecto-NOX disulfide-thiol exchanger 1</fullName>
    </submittedName>
</protein>
<dbReference type="InterPro" id="IPR000504">
    <property type="entry name" value="RRM_dom"/>
</dbReference>
<dbReference type="GO" id="GO:0003723">
    <property type="term" value="F:RNA binding"/>
    <property type="evidence" value="ECO:0007669"/>
    <property type="project" value="UniProtKB-UniRule"/>
</dbReference>
<dbReference type="EMBL" id="BMAO01015076">
    <property type="protein sequence ID" value="GFQ99167.1"/>
    <property type="molecule type" value="Genomic_DNA"/>
</dbReference>
<dbReference type="Gene3D" id="3.30.70.330">
    <property type="match status" value="1"/>
</dbReference>
<proteinExistence type="predicted"/>
<dbReference type="AlphaFoldDB" id="A0A8X6IQS7"/>
<dbReference type="PANTHER" id="PTHR16001:SF4">
    <property type="entry name" value="ECTO-NOX DISULFIDE-THIOL EXCHANGER 1-LIKE PROTEIN"/>
    <property type="match status" value="1"/>
</dbReference>
<accession>A0A8X6IQS7</accession>
<organism evidence="4 5">
    <name type="scientific">Trichonephila clavata</name>
    <name type="common">Joro spider</name>
    <name type="synonym">Nephila clavata</name>
    <dbReference type="NCBI Taxonomy" id="2740835"/>
    <lineage>
        <taxon>Eukaryota</taxon>
        <taxon>Metazoa</taxon>
        <taxon>Ecdysozoa</taxon>
        <taxon>Arthropoda</taxon>
        <taxon>Chelicerata</taxon>
        <taxon>Arachnida</taxon>
        <taxon>Araneae</taxon>
        <taxon>Araneomorphae</taxon>
        <taxon>Entelegynae</taxon>
        <taxon>Araneoidea</taxon>
        <taxon>Nephilidae</taxon>
        <taxon>Trichonephila</taxon>
    </lineage>
</organism>
<dbReference type="GO" id="GO:0009897">
    <property type="term" value="C:external side of plasma membrane"/>
    <property type="evidence" value="ECO:0007669"/>
    <property type="project" value="InterPro"/>
</dbReference>
<dbReference type="SUPFAM" id="SSF54928">
    <property type="entry name" value="RNA-binding domain, RBD"/>
    <property type="match status" value="1"/>
</dbReference>
<dbReference type="GO" id="GO:0016491">
    <property type="term" value="F:oxidoreductase activity"/>
    <property type="evidence" value="ECO:0007669"/>
    <property type="project" value="InterPro"/>
</dbReference>
<dbReference type="Pfam" id="PF00076">
    <property type="entry name" value="RRM_1"/>
    <property type="match status" value="1"/>
</dbReference>
<dbReference type="PANTHER" id="PTHR16001">
    <property type="entry name" value="ECTO-NOX DISULFIDE-THIOL EXCHANGER"/>
    <property type="match status" value="1"/>
</dbReference>
<keyword evidence="1 2" id="KW-0694">RNA-binding</keyword>
<dbReference type="OrthoDB" id="6435563at2759"/>
<dbReference type="SMART" id="SM00360">
    <property type="entry name" value="RRM"/>
    <property type="match status" value="1"/>
</dbReference>
<dbReference type="PROSITE" id="PS50102">
    <property type="entry name" value="RRM"/>
    <property type="match status" value="1"/>
</dbReference>
<name>A0A8X6IQS7_TRICU</name>
<dbReference type="InterPro" id="IPR035979">
    <property type="entry name" value="RBD_domain_sf"/>
</dbReference>
<dbReference type="Proteomes" id="UP000887116">
    <property type="component" value="Unassembled WGS sequence"/>
</dbReference>
<evidence type="ECO:0000313" key="4">
    <source>
        <dbReference type="EMBL" id="GFQ99167.1"/>
    </source>
</evidence>
<sequence length="289" mass="33480">MSNSKINFTVCSTSASMQVANNSNNNEISLPKESKFSMSPPSPKECAICVPKPLICKTVRITGLPQKITRNIIMEIFRKFGTIIHMRMLRNASCEIQFSNTESVEQALLLSGYRIKIGCNDDADHNGQLFVECAHDCHQQTENVPAYTELEAKRLKKEIYNTQTFRKSLQILISWLKKEECTKMRSAAFYSMLEIVHIFVENSIHKIHVFEGMVKRDGRNLYVLKSKAKKVLHEIKKAFKAIRIRRNWHSLPKTQRRQIKVWKKDVKNLSDIVILVIRIEEMRSGIERK</sequence>
<feature type="domain" description="RRM" evidence="3">
    <location>
        <begin position="57"/>
        <end position="136"/>
    </location>
</feature>
<comment type="caution">
    <text evidence="4">The sequence shown here is derived from an EMBL/GenBank/DDBJ whole genome shotgun (WGS) entry which is preliminary data.</text>
</comment>
<evidence type="ECO:0000256" key="2">
    <source>
        <dbReference type="PROSITE-ProRule" id="PRU00176"/>
    </source>
</evidence>
<keyword evidence="5" id="KW-1185">Reference proteome</keyword>
<gene>
    <name evidence="4" type="primary">ENOX1_1</name>
    <name evidence="4" type="ORF">TNCT_355031</name>
</gene>
<reference evidence="4" key="1">
    <citation type="submission" date="2020-07" db="EMBL/GenBank/DDBJ databases">
        <title>Multicomponent nature underlies the extraordinary mechanical properties of spider dragline silk.</title>
        <authorList>
            <person name="Kono N."/>
            <person name="Nakamura H."/>
            <person name="Mori M."/>
            <person name="Yoshida Y."/>
            <person name="Ohtoshi R."/>
            <person name="Malay A.D."/>
            <person name="Moran D.A.P."/>
            <person name="Tomita M."/>
            <person name="Numata K."/>
            <person name="Arakawa K."/>
        </authorList>
    </citation>
    <scope>NUCLEOTIDE SEQUENCE</scope>
</reference>
<evidence type="ECO:0000259" key="3">
    <source>
        <dbReference type="PROSITE" id="PS50102"/>
    </source>
</evidence>
<dbReference type="GO" id="GO:0007624">
    <property type="term" value="P:ultradian rhythm"/>
    <property type="evidence" value="ECO:0007669"/>
    <property type="project" value="InterPro"/>
</dbReference>
<evidence type="ECO:0000256" key="1">
    <source>
        <dbReference type="ARBA" id="ARBA00022884"/>
    </source>
</evidence>
<dbReference type="InterPro" id="IPR012677">
    <property type="entry name" value="Nucleotide-bd_a/b_plait_sf"/>
</dbReference>
<evidence type="ECO:0000313" key="5">
    <source>
        <dbReference type="Proteomes" id="UP000887116"/>
    </source>
</evidence>